<dbReference type="InterPro" id="IPR037185">
    <property type="entry name" value="EmrE-like"/>
</dbReference>
<dbReference type="GO" id="GO:0046943">
    <property type="term" value="F:carboxylic acid transmembrane transporter activity"/>
    <property type="evidence" value="ECO:0007669"/>
    <property type="project" value="UniProtKB-ARBA"/>
</dbReference>
<comment type="subcellular location">
    <subcellularLocation>
        <location evidence="1">Plastid</location>
        <location evidence="1">Chloroplast membrane</location>
        <topology evidence="1">Multi-pass membrane protein</topology>
    </subcellularLocation>
</comment>
<evidence type="ECO:0000256" key="9">
    <source>
        <dbReference type="SAM" id="Phobius"/>
    </source>
</evidence>
<evidence type="ECO:0000256" key="2">
    <source>
        <dbReference type="ARBA" id="ARBA00022448"/>
    </source>
</evidence>
<evidence type="ECO:0000259" key="10">
    <source>
        <dbReference type="Pfam" id="PF03151"/>
    </source>
</evidence>
<evidence type="ECO:0000256" key="7">
    <source>
        <dbReference type="ARBA" id="ARBA00022989"/>
    </source>
</evidence>
<keyword evidence="6" id="KW-0809">Transit peptide</keyword>
<keyword evidence="5 9" id="KW-0812">Transmembrane</keyword>
<evidence type="ECO:0000256" key="5">
    <source>
        <dbReference type="ARBA" id="ARBA00022692"/>
    </source>
</evidence>
<proteinExistence type="predicted"/>
<keyword evidence="8 9" id="KW-0472">Membrane</keyword>
<dbReference type="InterPro" id="IPR004853">
    <property type="entry name" value="Sugar_P_trans_dom"/>
</dbReference>
<evidence type="ECO:0000256" key="8">
    <source>
        <dbReference type="ARBA" id="ARBA00023136"/>
    </source>
</evidence>
<dbReference type="InterPro" id="IPR050186">
    <property type="entry name" value="TPT_transporter"/>
</dbReference>
<dbReference type="PANTHER" id="PTHR11132">
    <property type="entry name" value="SOLUTE CARRIER FAMILY 35"/>
    <property type="match status" value="1"/>
</dbReference>
<keyword evidence="2" id="KW-0813">Transport</keyword>
<sequence>MPRTAIRKRVIPYCSTVPTIRIEGQEFEDSNNVPCRQWVTIEAEWTRRLTGRGGAELSRGIRMGSQAMAVLQQQACCIGTSRYAGFCESGTSFAGSKNVVSVRAVTRDGRIRVPKAVVPKLGNSFLGGSNVGRSGLFPMNASLKFGVQEQRVKKIGFTVRASAAEGSADGGSAGNEAATPAPPAQTSEMVKTLQLGSLFGLWYLFNIYFNIYNKQVLKVYTFPVTMTTLQFAVGGAIVLFMWLTGLYKRPKVTTAQLLAILPLAMVHTLGNLFTNLSLGKVAVSFTHTIKAMEPFFSVLLSALFLGEIPNPWVVASLLPIVGGVALASLTEVSFNWTGFLAAMASNITFQSRNVLSKKLMVKKEGSLDNINLFSVITLMSFFLLTPFTLYLEGVKFTPAAIQAAGLDVKTIAKRALLSGLCFHSYQQVSYMILQRVNPVTHSVGNCVKRVVVIVTSVLFFKTPVSPINALGTGIALSGVFAYSRVKASGKGARKEEKKEA</sequence>
<name>A0ABD1XJ71_9MARC</name>
<dbReference type="NCBIfam" id="TIGR00817">
    <property type="entry name" value="tpt"/>
    <property type="match status" value="1"/>
</dbReference>
<dbReference type="GO" id="GO:0015605">
    <property type="term" value="F:organophosphate ester transmembrane transporter activity"/>
    <property type="evidence" value="ECO:0007669"/>
    <property type="project" value="UniProtKB-ARBA"/>
</dbReference>
<dbReference type="InterPro" id="IPR004696">
    <property type="entry name" value="Tpt_PEP_transl"/>
</dbReference>
<feature type="transmembrane region" description="Helical" evidence="9">
    <location>
        <begin position="295"/>
        <end position="314"/>
    </location>
</feature>
<evidence type="ECO:0000313" key="11">
    <source>
        <dbReference type="EMBL" id="KAL2608970.1"/>
    </source>
</evidence>
<feature type="transmembrane region" description="Helical" evidence="9">
    <location>
        <begin position="219"/>
        <end position="243"/>
    </location>
</feature>
<feature type="transmembrane region" description="Helical" evidence="9">
    <location>
        <begin position="467"/>
        <end position="485"/>
    </location>
</feature>
<evidence type="ECO:0000256" key="1">
    <source>
        <dbReference type="ARBA" id="ARBA00004508"/>
    </source>
</evidence>
<dbReference type="Pfam" id="PF03151">
    <property type="entry name" value="TPT"/>
    <property type="match status" value="1"/>
</dbReference>
<keyword evidence="3" id="KW-0150">Chloroplast</keyword>
<organism evidence="11 12">
    <name type="scientific">Riccia fluitans</name>
    <dbReference type="NCBI Taxonomy" id="41844"/>
    <lineage>
        <taxon>Eukaryota</taxon>
        <taxon>Viridiplantae</taxon>
        <taxon>Streptophyta</taxon>
        <taxon>Embryophyta</taxon>
        <taxon>Marchantiophyta</taxon>
        <taxon>Marchantiopsida</taxon>
        <taxon>Marchantiidae</taxon>
        <taxon>Marchantiales</taxon>
        <taxon>Ricciaceae</taxon>
        <taxon>Riccia</taxon>
    </lineage>
</organism>
<feature type="transmembrane region" description="Helical" evidence="9">
    <location>
        <begin position="255"/>
        <end position="274"/>
    </location>
</feature>
<dbReference type="Proteomes" id="UP001605036">
    <property type="component" value="Unassembled WGS sequence"/>
</dbReference>
<reference evidence="11 12" key="1">
    <citation type="submission" date="2024-09" db="EMBL/GenBank/DDBJ databases">
        <title>Chromosome-scale assembly of Riccia fluitans.</title>
        <authorList>
            <person name="Paukszto L."/>
            <person name="Sawicki J."/>
            <person name="Karawczyk K."/>
            <person name="Piernik-Szablinska J."/>
            <person name="Szczecinska M."/>
            <person name="Mazdziarz M."/>
        </authorList>
    </citation>
    <scope>NUCLEOTIDE SEQUENCE [LARGE SCALE GENOMIC DNA]</scope>
    <source>
        <strain evidence="11">Rf_01</strain>
        <tissue evidence="11">Aerial parts of the thallus</tissue>
    </source>
</reference>
<feature type="transmembrane region" description="Helical" evidence="9">
    <location>
        <begin position="370"/>
        <end position="391"/>
    </location>
</feature>
<dbReference type="GO" id="GO:0031969">
    <property type="term" value="C:chloroplast membrane"/>
    <property type="evidence" value="ECO:0007669"/>
    <property type="project" value="UniProtKB-SubCell"/>
</dbReference>
<keyword evidence="12" id="KW-1185">Reference proteome</keyword>
<feature type="transmembrane region" description="Helical" evidence="9">
    <location>
        <begin position="320"/>
        <end position="349"/>
    </location>
</feature>
<keyword evidence="4" id="KW-0934">Plastid</keyword>
<accession>A0ABD1XJ71</accession>
<gene>
    <name evidence="11" type="ORF">R1flu_027543</name>
</gene>
<evidence type="ECO:0000313" key="12">
    <source>
        <dbReference type="Proteomes" id="UP001605036"/>
    </source>
</evidence>
<keyword evidence="7 9" id="KW-1133">Transmembrane helix</keyword>
<feature type="domain" description="Sugar phosphate transporter" evidence="10">
    <location>
        <begin position="193"/>
        <end position="483"/>
    </location>
</feature>
<dbReference type="SUPFAM" id="SSF103481">
    <property type="entry name" value="Multidrug resistance efflux transporter EmrE"/>
    <property type="match status" value="2"/>
</dbReference>
<protein>
    <recommendedName>
        <fullName evidence="10">Sugar phosphate transporter domain-containing protein</fullName>
    </recommendedName>
</protein>
<evidence type="ECO:0000256" key="6">
    <source>
        <dbReference type="ARBA" id="ARBA00022946"/>
    </source>
</evidence>
<evidence type="ECO:0000256" key="4">
    <source>
        <dbReference type="ARBA" id="ARBA00022640"/>
    </source>
</evidence>
<comment type="caution">
    <text evidence="11">The sequence shown here is derived from an EMBL/GenBank/DDBJ whole genome shotgun (WGS) entry which is preliminary data.</text>
</comment>
<dbReference type="AlphaFoldDB" id="A0ABD1XJ71"/>
<evidence type="ECO:0000256" key="3">
    <source>
        <dbReference type="ARBA" id="ARBA00022528"/>
    </source>
</evidence>
<dbReference type="EMBL" id="JBHFFA010000008">
    <property type="protein sequence ID" value="KAL2608970.1"/>
    <property type="molecule type" value="Genomic_DNA"/>
</dbReference>
<dbReference type="GO" id="GO:0015718">
    <property type="term" value="P:monocarboxylic acid transport"/>
    <property type="evidence" value="ECO:0007669"/>
    <property type="project" value="UniProtKB-ARBA"/>
</dbReference>